<name>A0ABR3HU78_LOXSC</name>
<evidence type="ECO:0000313" key="2">
    <source>
        <dbReference type="EMBL" id="KAL0880053.1"/>
    </source>
</evidence>
<gene>
    <name evidence="2" type="ORF">ABMA27_002546</name>
</gene>
<organism evidence="2 3">
    <name type="scientific">Loxostege sticticalis</name>
    <name type="common">Beet webworm moth</name>
    <dbReference type="NCBI Taxonomy" id="481309"/>
    <lineage>
        <taxon>Eukaryota</taxon>
        <taxon>Metazoa</taxon>
        <taxon>Ecdysozoa</taxon>
        <taxon>Arthropoda</taxon>
        <taxon>Hexapoda</taxon>
        <taxon>Insecta</taxon>
        <taxon>Pterygota</taxon>
        <taxon>Neoptera</taxon>
        <taxon>Endopterygota</taxon>
        <taxon>Lepidoptera</taxon>
        <taxon>Glossata</taxon>
        <taxon>Ditrysia</taxon>
        <taxon>Pyraloidea</taxon>
        <taxon>Crambidae</taxon>
        <taxon>Pyraustinae</taxon>
        <taxon>Loxostege</taxon>
    </lineage>
</organism>
<dbReference type="PROSITE" id="PS50878">
    <property type="entry name" value="RT_POL"/>
    <property type="match status" value="1"/>
</dbReference>
<dbReference type="SUPFAM" id="SSF56672">
    <property type="entry name" value="DNA/RNA polymerases"/>
    <property type="match status" value="1"/>
</dbReference>
<dbReference type="Proteomes" id="UP001549920">
    <property type="component" value="Unassembled WGS sequence"/>
</dbReference>
<dbReference type="PANTHER" id="PTHR47027:SF20">
    <property type="entry name" value="REVERSE TRANSCRIPTASE-LIKE PROTEIN WITH RNA-DIRECTED DNA POLYMERASE DOMAIN"/>
    <property type="match status" value="1"/>
</dbReference>
<evidence type="ECO:0000259" key="1">
    <source>
        <dbReference type="PROSITE" id="PS50878"/>
    </source>
</evidence>
<feature type="domain" description="Reverse transcriptase" evidence="1">
    <location>
        <begin position="1"/>
        <end position="152"/>
    </location>
</feature>
<dbReference type="InterPro" id="IPR043502">
    <property type="entry name" value="DNA/RNA_pol_sf"/>
</dbReference>
<keyword evidence="3" id="KW-1185">Reference proteome</keyword>
<sequence length="295" mass="33180">MPAECIEILRFWYKHQKNQVRWAGALSDEYSLQCGVRQGGLSSPTLFNLYINQLIEELSGIHLGCYIDGQCVNNLSYADDMVLLSPSIGGLRKLVAVCESYAEAHGLVYNAKKSEILVFKAGKRTPSFVPPITLNGSVLKIVCKFKYLGHIVTADLKDDEDIQRERRALAVRCNMLARRFARCTGEVKITLFKAFCQSFYSSGLWVSYTRRAYSALRVQYNNAFRALMQLPRFCSASGMFADARTDGFHAIMRKKASSLLRRMRASSNSVLRAIAARPDCPIQNHWIGIVTGQIK</sequence>
<dbReference type="InterPro" id="IPR000477">
    <property type="entry name" value="RT_dom"/>
</dbReference>
<dbReference type="EMBL" id="JBEUOH010000013">
    <property type="protein sequence ID" value="KAL0880053.1"/>
    <property type="molecule type" value="Genomic_DNA"/>
</dbReference>
<reference evidence="2 3" key="1">
    <citation type="submission" date="2024-06" db="EMBL/GenBank/DDBJ databases">
        <title>A chromosome-level genome assembly of beet webworm, Loxostege sticticalis.</title>
        <authorList>
            <person name="Zhang Y."/>
        </authorList>
    </citation>
    <scope>NUCLEOTIDE SEQUENCE [LARGE SCALE GENOMIC DNA]</scope>
    <source>
        <strain evidence="2">AQ026</strain>
        <tissue evidence="2">Whole body</tissue>
    </source>
</reference>
<dbReference type="PANTHER" id="PTHR47027">
    <property type="entry name" value="REVERSE TRANSCRIPTASE DOMAIN-CONTAINING PROTEIN"/>
    <property type="match status" value="1"/>
</dbReference>
<accession>A0ABR3HU78</accession>
<dbReference type="Pfam" id="PF00078">
    <property type="entry name" value="RVT_1"/>
    <property type="match status" value="1"/>
</dbReference>
<evidence type="ECO:0000313" key="3">
    <source>
        <dbReference type="Proteomes" id="UP001549920"/>
    </source>
</evidence>
<comment type="caution">
    <text evidence="2">The sequence shown here is derived from an EMBL/GenBank/DDBJ whole genome shotgun (WGS) entry which is preliminary data.</text>
</comment>
<proteinExistence type="predicted"/>
<protein>
    <recommendedName>
        <fullName evidence="1">Reverse transcriptase domain-containing protein</fullName>
    </recommendedName>
</protein>